<dbReference type="EMBL" id="SSOC01000006">
    <property type="protein sequence ID" value="THF62785.1"/>
    <property type="molecule type" value="Genomic_DNA"/>
</dbReference>
<dbReference type="AlphaFoldDB" id="A0A4S4ASD6"/>
<evidence type="ECO:0000313" key="7">
    <source>
        <dbReference type="Proteomes" id="UP000308430"/>
    </source>
</evidence>
<dbReference type="InterPro" id="IPR020846">
    <property type="entry name" value="MFS_dom"/>
</dbReference>
<dbReference type="SUPFAM" id="SSF103473">
    <property type="entry name" value="MFS general substrate transporter"/>
    <property type="match status" value="1"/>
</dbReference>
<dbReference type="PANTHER" id="PTHR43129:SF1">
    <property type="entry name" value="FOSMIDOMYCIN RESISTANCE PROTEIN"/>
    <property type="match status" value="1"/>
</dbReference>
<feature type="transmembrane region" description="Helical" evidence="4">
    <location>
        <begin position="392"/>
        <end position="416"/>
    </location>
</feature>
<evidence type="ECO:0000256" key="4">
    <source>
        <dbReference type="SAM" id="Phobius"/>
    </source>
</evidence>
<dbReference type="InterPro" id="IPR036259">
    <property type="entry name" value="MFS_trans_sf"/>
</dbReference>
<feature type="transmembrane region" description="Helical" evidence="4">
    <location>
        <begin position="324"/>
        <end position="341"/>
    </location>
</feature>
<feature type="transmembrane region" description="Helical" evidence="4">
    <location>
        <begin position="361"/>
        <end position="380"/>
    </location>
</feature>
<proteinExistence type="predicted"/>
<feature type="transmembrane region" description="Helical" evidence="4">
    <location>
        <begin position="21"/>
        <end position="41"/>
    </location>
</feature>
<dbReference type="PROSITE" id="PS50850">
    <property type="entry name" value="MFS"/>
    <property type="match status" value="1"/>
</dbReference>
<keyword evidence="1 4" id="KW-0812">Transmembrane</keyword>
<accession>A0A4S4ASD6</accession>
<feature type="transmembrane region" description="Helical" evidence="4">
    <location>
        <begin position="148"/>
        <end position="170"/>
    </location>
</feature>
<dbReference type="Pfam" id="PF07690">
    <property type="entry name" value="MFS_1"/>
    <property type="match status" value="1"/>
</dbReference>
<name>A0A4S4ASD6_9RHOO</name>
<dbReference type="Gene3D" id="1.20.1250.20">
    <property type="entry name" value="MFS general substrate transporter like domains"/>
    <property type="match status" value="1"/>
</dbReference>
<dbReference type="Proteomes" id="UP000308430">
    <property type="component" value="Unassembled WGS sequence"/>
</dbReference>
<feature type="domain" description="Major facilitator superfamily (MFS) profile" evidence="5">
    <location>
        <begin position="1"/>
        <end position="423"/>
    </location>
</feature>
<protein>
    <submittedName>
        <fullName evidence="6">MFS transporter</fullName>
    </submittedName>
</protein>
<feature type="transmembrane region" description="Helical" evidence="4">
    <location>
        <begin position="176"/>
        <end position="196"/>
    </location>
</feature>
<evidence type="ECO:0000256" key="2">
    <source>
        <dbReference type="ARBA" id="ARBA00022989"/>
    </source>
</evidence>
<evidence type="ECO:0000256" key="3">
    <source>
        <dbReference type="ARBA" id="ARBA00023136"/>
    </source>
</evidence>
<reference evidence="6 7" key="1">
    <citation type="submission" date="2019-04" db="EMBL/GenBank/DDBJ databases">
        <title>Azoarcus nasutitermitis sp. nov. isolated from termite nest.</title>
        <authorList>
            <person name="Lin S.-Y."/>
            <person name="Hameed A."/>
            <person name="Hsu Y.-H."/>
            <person name="Young C.-C."/>
        </authorList>
    </citation>
    <scope>NUCLEOTIDE SEQUENCE [LARGE SCALE GENOMIC DNA]</scope>
    <source>
        <strain evidence="6 7">CC-YHH838</strain>
    </source>
</reference>
<feature type="transmembrane region" description="Helical" evidence="4">
    <location>
        <begin position="268"/>
        <end position="292"/>
    </location>
</feature>
<dbReference type="GO" id="GO:0005886">
    <property type="term" value="C:plasma membrane"/>
    <property type="evidence" value="ECO:0007669"/>
    <property type="project" value="TreeGrafter"/>
</dbReference>
<dbReference type="InterPro" id="IPR011701">
    <property type="entry name" value="MFS"/>
</dbReference>
<dbReference type="PANTHER" id="PTHR43129">
    <property type="entry name" value="FOSMIDOMYCIN RESISTANCE PROTEIN"/>
    <property type="match status" value="1"/>
</dbReference>
<dbReference type="OrthoDB" id="8520784at2"/>
<feature type="transmembrane region" description="Helical" evidence="4">
    <location>
        <begin position="299"/>
        <end position="318"/>
    </location>
</feature>
<gene>
    <name evidence="6" type="ORF">E6C76_16050</name>
</gene>
<evidence type="ECO:0000256" key="1">
    <source>
        <dbReference type="ARBA" id="ARBA00022692"/>
    </source>
</evidence>
<dbReference type="RefSeq" id="WP_136349266.1">
    <property type="nucleotide sequence ID" value="NZ_SSOC01000006.1"/>
</dbReference>
<keyword evidence="2 4" id="KW-1133">Transmembrane helix</keyword>
<feature type="transmembrane region" description="Helical" evidence="4">
    <location>
        <begin position="61"/>
        <end position="81"/>
    </location>
</feature>
<dbReference type="GO" id="GO:0022857">
    <property type="term" value="F:transmembrane transporter activity"/>
    <property type="evidence" value="ECO:0007669"/>
    <property type="project" value="InterPro"/>
</dbReference>
<sequence length="428" mass="43927">MPLTMIAFMSTPNPNTLKQDARTIGLIGLAHGSSHFFHMLLPPLFPFLIAEFGFSYSELGLMVSVFFVISGVGQALAGFVVDRVGARPVLFFALACFAIAGLVASTATGYFGLVAASAIAGLGNAPFHPVDFTILNKRVSPQRLGHGFSVHGISGNLGWAAAPVFMAGIAAATGSWRLACLCGGLLAAAVLAIMVWHRDALDDRQGIRAATPHRAATHAAPTREHPLAFLKLRSVWLCFSFFFWSTCALSVIQNFASPALQHLYALPLALTSMVVTGYMLFGAAGMVAGGFLVGRVARLELVISVSLLASATLLALAGSGWLPGIAALSLAAVAGLGTGLAGPSRDMLIKRAAPPGATGRVYGTVYSGLDLGFCVAAPVFGAMLDAGLDSGIFYGSAAALVLSVASAGLVGIGVAAKATPRQAVAAQP</sequence>
<evidence type="ECO:0000313" key="6">
    <source>
        <dbReference type="EMBL" id="THF62785.1"/>
    </source>
</evidence>
<evidence type="ECO:0000259" key="5">
    <source>
        <dbReference type="PROSITE" id="PS50850"/>
    </source>
</evidence>
<keyword evidence="7" id="KW-1185">Reference proteome</keyword>
<feature type="transmembrane region" description="Helical" evidence="4">
    <location>
        <begin position="88"/>
        <end position="104"/>
    </location>
</feature>
<organism evidence="6 7">
    <name type="scientific">Pseudothauera nasutitermitis</name>
    <dbReference type="NCBI Taxonomy" id="2565930"/>
    <lineage>
        <taxon>Bacteria</taxon>
        <taxon>Pseudomonadati</taxon>
        <taxon>Pseudomonadota</taxon>
        <taxon>Betaproteobacteria</taxon>
        <taxon>Rhodocyclales</taxon>
        <taxon>Zoogloeaceae</taxon>
        <taxon>Pseudothauera</taxon>
    </lineage>
</organism>
<feature type="transmembrane region" description="Helical" evidence="4">
    <location>
        <begin position="110"/>
        <end position="127"/>
    </location>
</feature>
<keyword evidence="3 4" id="KW-0472">Membrane</keyword>
<feature type="transmembrane region" description="Helical" evidence="4">
    <location>
        <begin position="235"/>
        <end position="256"/>
    </location>
</feature>
<comment type="caution">
    <text evidence="6">The sequence shown here is derived from an EMBL/GenBank/DDBJ whole genome shotgun (WGS) entry which is preliminary data.</text>
</comment>